<evidence type="ECO:0000313" key="3">
    <source>
        <dbReference type="EMBL" id="SFI15916.1"/>
    </source>
</evidence>
<feature type="domain" description="SAF" evidence="2">
    <location>
        <begin position="11"/>
        <end position="82"/>
    </location>
</feature>
<dbReference type="PANTHER" id="PTHR30536:SF5">
    <property type="entry name" value="ALTRONATE DEHYDRATASE"/>
    <property type="match status" value="1"/>
</dbReference>
<reference evidence="3 4" key="1">
    <citation type="submission" date="2016-10" db="EMBL/GenBank/DDBJ databases">
        <authorList>
            <person name="de Groot N.N."/>
        </authorList>
    </citation>
    <scope>NUCLEOTIDE SEQUENCE [LARGE SCALE GENOMIC DNA]</scope>
    <source>
        <strain evidence="3 4">RK1</strain>
    </source>
</reference>
<dbReference type="AlphaFoldDB" id="A0A1I3FXG5"/>
<dbReference type="Proteomes" id="UP000198670">
    <property type="component" value="Unassembled WGS sequence"/>
</dbReference>
<dbReference type="OrthoDB" id="9804574at2"/>
<evidence type="ECO:0000259" key="2">
    <source>
        <dbReference type="SMART" id="SM00858"/>
    </source>
</evidence>
<dbReference type="InterPro" id="IPR052172">
    <property type="entry name" value="UxaA_altronate/galactarate_dh"/>
</dbReference>
<proteinExistence type="predicted"/>
<dbReference type="InterPro" id="IPR013974">
    <property type="entry name" value="SAF"/>
</dbReference>
<organism evidence="3 4">
    <name type="scientific">Parapedobacter indicus</name>
    <dbReference type="NCBI Taxonomy" id="1477437"/>
    <lineage>
        <taxon>Bacteria</taxon>
        <taxon>Pseudomonadati</taxon>
        <taxon>Bacteroidota</taxon>
        <taxon>Sphingobacteriia</taxon>
        <taxon>Sphingobacteriales</taxon>
        <taxon>Sphingobacteriaceae</taxon>
        <taxon>Parapedobacter</taxon>
    </lineage>
</organism>
<dbReference type="InterPro" id="IPR044144">
    <property type="entry name" value="SAF_UxaA/GarD"/>
</dbReference>
<keyword evidence="4" id="KW-1185">Reference proteome</keyword>
<evidence type="ECO:0000313" key="4">
    <source>
        <dbReference type="Proteomes" id="UP000198670"/>
    </source>
</evidence>
<dbReference type="EMBL" id="FOQO01000002">
    <property type="protein sequence ID" value="SFI15916.1"/>
    <property type="molecule type" value="Genomic_DNA"/>
</dbReference>
<name>A0A1I3FXG5_9SPHI</name>
<dbReference type="STRING" id="1477437.SAMN05444682_102544"/>
<dbReference type="SMART" id="SM00858">
    <property type="entry name" value="SAF"/>
    <property type="match status" value="1"/>
</dbReference>
<evidence type="ECO:0000256" key="1">
    <source>
        <dbReference type="ARBA" id="ARBA00023239"/>
    </source>
</evidence>
<sequence>MDKLLHIHPADNVRVLREPLAAGEAVVIDGQTVLSAVPLSLGHKVATRFIQKGEQVIKFGVPIGSATEDIPMGTHVHLHNLKSDYLPTYTLTDEYIAK</sequence>
<gene>
    <name evidence="3" type="ORF">SAMN05444682_102544</name>
</gene>
<dbReference type="Pfam" id="PF08666">
    <property type="entry name" value="SAF"/>
    <property type="match status" value="1"/>
</dbReference>
<dbReference type="GO" id="GO:0016829">
    <property type="term" value="F:lyase activity"/>
    <property type="evidence" value="ECO:0007669"/>
    <property type="project" value="UniProtKB-KW"/>
</dbReference>
<dbReference type="CDD" id="cd11613">
    <property type="entry name" value="SAF_AH_GD"/>
    <property type="match status" value="1"/>
</dbReference>
<dbReference type="PANTHER" id="PTHR30536">
    <property type="entry name" value="ALTRONATE/GALACTARATE DEHYDRATASE"/>
    <property type="match status" value="1"/>
</dbReference>
<dbReference type="GO" id="GO:0019698">
    <property type="term" value="P:D-galacturonate catabolic process"/>
    <property type="evidence" value="ECO:0007669"/>
    <property type="project" value="TreeGrafter"/>
</dbReference>
<accession>A0A1I3FXG5</accession>
<protein>
    <submittedName>
        <fullName evidence="3">SAF domain-containing protein</fullName>
    </submittedName>
</protein>
<dbReference type="RefSeq" id="WP_090625679.1">
    <property type="nucleotide sequence ID" value="NZ_FOQO01000002.1"/>
</dbReference>
<dbReference type="Gene3D" id="2.30.130.110">
    <property type="match status" value="1"/>
</dbReference>
<keyword evidence="1" id="KW-0456">Lyase</keyword>